<reference evidence="1 2" key="1">
    <citation type="journal article" date="2021" name="Sci. Rep.">
        <title>Chromosome anchoring in Senegalese sole (Solea senegalensis) reveals sex-associated markers and genome rearrangements in flatfish.</title>
        <authorList>
            <person name="Guerrero-Cozar I."/>
            <person name="Gomez-Garrido J."/>
            <person name="Berbel C."/>
            <person name="Martinez-Blanch J.F."/>
            <person name="Alioto T."/>
            <person name="Claros M.G."/>
            <person name="Gagnaire P.A."/>
            <person name="Manchado M."/>
        </authorList>
    </citation>
    <scope>NUCLEOTIDE SEQUENCE [LARGE SCALE GENOMIC DNA]</scope>
    <source>
        <strain evidence="1">Sse05_10M</strain>
    </source>
</reference>
<accession>A0AAV6QQW7</accession>
<sequence>MTAEGEILGVGSWLCFICCPLQGGSNLQPSREPTNPEYFLLNLNPKKLFCLDLGLGRPLALSVGQLPDEVTGLSTMDSICVGNVSLGIGSALSCDSIKKHKLPRCRHPPQPETLGWFRGGLLTERLEDLPSHSDVCVGFWWMWLNYISATTNPCSCGTG</sequence>
<evidence type="ECO:0000313" key="2">
    <source>
        <dbReference type="Proteomes" id="UP000693946"/>
    </source>
</evidence>
<dbReference type="AlphaFoldDB" id="A0AAV6QQW7"/>
<organism evidence="1 2">
    <name type="scientific">Solea senegalensis</name>
    <name type="common">Senegalese sole</name>
    <dbReference type="NCBI Taxonomy" id="28829"/>
    <lineage>
        <taxon>Eukaryota</taxon>
        <taxon>Metazoa</taxon>
        <taxon>Chordata</taxon>
        <taxon>Craniata</taxon>
        <taxon>Vertebrata</taxon>
        <taxon>Euteleostomi</taxon>
        <taxon>Actinopterygii</taxon>
        <taxon>Neopterygii</taxon>
        <taxon>Teleostei</taxon>
        <taxon>Neoteleostei</taxon>
        <taxon>Acanthomorphata</taxon>
        <taxon>Carangaria</taxon>
        <taxon>Pleuronectiformes</taxon>
        <taxon>Pleuronectoidei</taxon>
        <taxon>Soleidae</taxon>
        <taxon>Solea</taxon>
    </lineage>
</organism>
<dbReference type="EMBL" id="JAGKHQ010000015">
    <property type="protein sequence ID" value="KAG7495483.1"/>
    <property type="molecule type" value="Genomic_DNA"/>
</dbReference>
<name>A0AAV6QQW7_SOLSE</name>
<gene>
    <name evidence="1" type="ORF">JOB18_000436</name>
</gene>
<evidence type="ECO:0000313" key="1">
    <source>
        <dbReference type="EMBL" id="KAG7495483.1"/>
    </source>
</evidence>
<protein>
    <submittedName>
        <fullName evidence="1">Uncharacterized protein</fullName>
    </submittedName>
</protein>
<proteinExistence type="predicted"/>
<comment type="caution">
    <text evidence="1">The sequence shown here is derived from an EMBL/GenBank/DDBJ whole genome shotgun (WGS) entry which is preliminary data.</text>
</comment>
<keyword evidence="2" id="KW-1185">Reference proteome</keyword>
<dbReference type="Proteomes" id="UP000693946">
    <property type="component" value="Linkage Group LG3"/>
</dbReference>